<dbReference type="OrthoDB" id="1954788at2"/>
<evidence type="ECO:0000313" key="1">
    <source>
        <dbReference type="EMBL" id="SHK19898.1"/>
    </source>
</evidence>
<dbReference type="Proteomes" id="UP000242497">
    <property type="component" value="Unassembled WGS sequence"/>
</dbReference>
<sequence length="98" mass="11699">MISIELLRIEFNYLKRCAELNLSKNICKSLDESFMILLTDFILPCHYSHDTQNHINAFENIYALLKNSLTEEYYSHLINDTTNIQKFLKKIEFEISKY</sequence>
<organism evidence="1 2">
    <name type="scientific">Tepidibacter formicigenes DSM 15518</name>
    <dbReference type="NCBI Taxonomy" id="1123349"/>
    <lineage>
        <taxon>Bacteria</taxon>
        <taxon>Bacillati</taxon>
        <taxon>Bacillota</taxon>
        <taxon>Clostridia</taxon>
        <taxon>Peptostreptococcales</taxon>
        <taxon>Peptostreptococcaceae</taxon>
        <taxon>Tepidibacter</taxon>
    </lineage>
</organism>
<keyword evidence="2" id="KW-1185">Reference proteome</keyword>
<proteinExistence type="predicted"/>
<dbReference type="EMBL" id="FRAE01000043">
    <property type="protein sequence ID" value="SHK19898.1"/>
    <property type="molecule type" value="Genomic_DNA"/>
</dbReference>
<name>A0A1M6QI92_9FIRM</name>
<dbReference type="AlphaFoldDB" id="A0A1M6QI92"/>
<accession>A0A1M6QI92</accession>
<dbReference type="RefSeq" id="WP_072889309.1">
    <property type="nucleotide sequence ID" value="NZ_FRAE01000043.1"/>
</dbReference>
<evidence type="ECO:0000313" key="2">
    <source>
        <dbReference type="Proteomes" id="UP000242497"/>
    </source>
</evidence>
<gene>
    <name evidence="1" type="ORF">SAMN02744037_01853</name>
</gene>
<protein>
    <submittedName>
        <fullName evidence="1">Uncharacterized protein</fullName>
    </submittedName>
</protein>
<reference evidence="2" key="1">
    <citation type="submission" date="2016-11" db="EMBL/GenBank/DDBJ databases">
        <authorList>
            <person name="Varghese N."/>
            <person name="Submissions S."/>
        </authorList>
    </citation>
    <scope>NUCLEOTIDE SEQUENCE [LARGE SCALE GENOMIC DNA]</scope>
    <source>
        <strain evidence="2">DSM 15518</strain>
    </source>
</reference>